<dbReference type="PANTHER" id="PTHR36427:SF3">
    <property type="entry name" value="LARGE RIBOSOMAL SUBUNIT PROTEIN UL1M"/>
    <property type="match status" value="1"/>
</dbReference>
<evidence type="ECO:0008006" key="6">
    <source>
        <dbReference type="Google" id="ProtNLM"/>
    </source>
</evidence>
<dbReference type="SUPFAM" id="SSF56808">
    <property type="entry name" value="Ribosomal protein L1"/>
    <property type="match status" value="1"/>
</dbReference>
<organism evidence="4 5">
    <name type="scientific">Bonamia ostreae</name>
    <dbReference type="NCBI Taxonomy" id="126728"/>
    <lineage>
        <taxon>Eukaryota</taxon>
        <taxon>Sar</taxon>
        <taxon>Rhizaria</taxon>
        <taxon>Endomyxa</taxon>
        <taxon>Ascetosporea</taxon>
        <taxon>Haplosporida</taxon>
        <taxon>Bonamia</taxon>
    </lineage>
</organism>
<sequence>MIKIRNGFYKEKPKLRKIMQKFPRFIKLNAENENSAKPKFGPQINLEQRKFLNKKFPLKKMHLVDAVKYARRLAPNKGESLEIKYILNLDPRNSNQIIRAGILLTHDHGIKKNVAVLCAEDEVEIALKANPIVAGSQKTIDYLNDEENLKKVNFVVATAKGMGLLPPIARKLGMSGKIPNRNMKTLVLDDNLEETIKNATSKLVTFHTKRLSIASFAVGTV</sequence>
<dbReference type="InterPro" id="IPR028364">
    <property type="entry name" value="Ribosomal_uL1/biogenesis"/>
</dbReference>
<evidence type="ECO:0000256" key="1">
    <source>
        <dbReference type="ARBA" id="ARBA00010531"/>
    </source>
</evidence>
<comment type="caution">
    <text evidence="4">The sequence shown here is derived from an EMBL/GenBank/DDBJ whole genome shotgun (WGS) entry which is preliminary data.</text>
</comment>
<proteinExistence type="inferred from homology"/>
<dbReference type="Pfam" id="PF00687">
    <property type="entry name" value="Ribosomal_L1"/>
    <property type="match status" value="1"/>
</dbReference>
<dbReference type="EMBL" id="JBDODL010000773">
    <property type="protein sequence ID" value="MES1920624.1"/>
    <property type="molecule type" value="Genomic_DNA"/>
</dbReference>
<dbReference type="InterPro" id="IPR016095">
    <property type="entry name" value="Ribosomal_uL1_3-a/b-sand"/>
</dbReference>
<reference evidence="4 5" key="1">
    <citation type="journal article" date="2024" name="BMC Biol.">
        <title>Comparative genomics of Ascetosporea gives new insight into the evolutionary basis for animal parasitism in Rhizaria.</title>
        <authorList>
            <person name="Hiltunen Thoren M."/>
            <person name="Onut-Brannstrom I."/>
            <person name="Alfjorden A."/>
            <person name="Peckova H."/>
            <person name="Swords F."/>
            <person name="Hooper C."/>
            <person name="Holzer A.S."/>
            <person name="Bass D."/>
            <person name="Burki F."/>
        </authorList>
    </citation>
    <scope>NUCLEOTIDE SEQUENCE [LARGE SCALE GENOMIC DNA]</scope>
    <source>
        <strain evidence="4">20-A016</strain>
    </source>
</reference>
<accession>A0ABV2AMF1</accession>
<evidence type="ECO:0000313" key="4">
    <source>
        <dbReference type="EMBL" id="MES1920624.1"/>
    </source>
</evidence>
<comment type="similarity">
    <text evidence="1">Belongs to the universal ribosomal protein uL1 family.</text>
</comment>
<dbReference type="InterPro" id="IPR023674">
    <property type="entry name" value="Ribosomal_uL1-like"/>
</dbReference>
<name>A0ABV2AMF1_9EUKA</name>
<gene>
    <name evidence="4" type="ORF">MHBO_002276</name>
</gene>
<dbReference type="Gene3D" id="3.40.50.790">
    <property type="match status" value="1"/>
</dbReference>
<dbReference type="PANTHER" id="PTHR36427">
    <property type="entry name" value="54S RIBOSOMAL PROTEIN L1, MITOCHONDRIAL"/>
    <property type="match status" value="1"/>
</dbReference>
<evidence type="ECO:0000313" key="5">
    <source>
        <dbReference type="Proteomes" id="UP001439008"/>
    </source>
</evidence>
<keyword evidence="5" id="KW-1185">Reference proteome</keyword>
<keyword evidence="3" id="KW-0687">Ribonucleoprotein</keyword>
<keyword evidence="2" id="KW-0689">Ribosomal protein</keyword>
<evidence type="ECO:0000256" key="3">
    <source>
        <dbReference type="ARBA" id="ARBA00023274"/>
    </source>
</evidence>
<protein>
    <recommendedName>
        <fullName evidence="6">50S ribosomal protein L1</fullName>
    </recommendedName>
</protein>
<evidence type="ECO:0000256" key="2">
    <source>
        <dbReference type="ARBA" id="ARBA00022980"/>
    </source>
</evidence>
<dbReference type="Proteomes" id="UP001439008">
    <property type="component" value="Unassembled WGS sequence"/>
</dbReference>